<keyword evidence="4" id="KW-1185">Reference proteome</keyword>
<feature type="signal peptide" evidence="2">
    <location>
        <begin position="1"/>
        <end position="25"/>
    </location>
</feature>
<dbReference type="RefSeq" id="WP_254694878.1">
    <property type="nucleotide sequence ID" value="NZ_CP022540.1"/>
</dbReference>
<dbReference type="EMBL" id="CP022540">
    <property type="protein sequence ID" value="ASP20254.1"/>
    <property type="molecule type" value="Genomic_DNA"/>
</dbReference>
<feature type="chain" id="PRO_5012420192" evidence="2">
    <location>
        <begin position="26"/>
        <end position="438"/>
    </location>
</feature>
<reference evidence="3 4" key="1">
    <citation type="submission" date="2017-07" db="EMBL/GenBank/DDBJ databases">
        <title>Genome Sequence of Antarctobacter heliothermus Strain SMS3 Isolated from a culture of the Diatom Skeletonema marinoi.</title>
        <authorList>
            <person name="Topel M."/>
            <person name="Pinder M.I.M."/>
            <person name="Johansson O.N."/>
            <person name="Kourtchenko O."/>
            <person name="Godhe A."/>
            <person name="Clarke A.K."/>
        </authorList>
    </citation>
    <scope>NUCLEOTIDE SEQUENCE [LARGE SCALE GENOMIC DNA]</scope>
    <source>
        <strain evidence="3 4">SMS3</strain>
    </source>
</reference>
<proteinExistence type="predicted"/>
<dbReference type="GO" id="GO:0015562">
    <property type="term" value="F:efflux transmembrane transporter activity"/>
    <property type="evidence" value="ECO:0007669"/>
    <property type="project" value="InterPro"/>
</dbReference>
<dbReference type="Gene3D" id="1.20.1600.10">
    <property type="entry name" value="Outer membrane efflux proteins (OEP)"/>
    <property type="match status" value="1"/>
</dbReference>
<dbReference type="KEGG" id="aht:ANTHELSMS3_01558"/>
<evidence type="ECO:0000256" key="1">
    <source>
        <dbReference type="SAM" id="Coils"/>
    </source>
</evidence>
<evidence type="ECO:0000313" key="4">
    <source>
        <dbReference type="Proteomes" id="UP000203589"/>
    </source>
</evidence>
<evidence type="ECO:0000313" key="3">
    <source>
        <dbReference type="EMBL" id="ASP20254.1"/>
    </source>
</evidence>
<dbReference type="PROSITE" id="PS51257">
    <property type="entry name" value="PROKAR_LIPOPROTEIN"/>
    <property type="match status" value="1"/>
</dbReference>
<organism evidence="3 4">
    <name type="scientific">Antarctobacter heliothermus</name>
    <dbReference type="NCBI Taxonomy" id="74033"/>
    <lineage>
        <taxon>Bacteria</taxon>
        <taxon>Pseudomonadati</taxon>
        <taxon>Pseudomonadota</taxon>
        <taxon>Alphaproteobacteria</taxon>
        <taxon>Rhodobacterales</taxon>
        <taxon>Roseobacteraceae</taxon>
        <taxon>Antarctobacter</taxon>
    </lineage>
</organism>
<name>A0A222E215_9RHOB</name>
<gene>
    <name evidence="3" type="ORF">ANTHELSMS3_01558</name>
</gene>
<accession>A0A222E215</accession>
<sequence length="438" mass="46880">MSIGRQSLSLIALAIALSGCMKDMAAKMPFGGRADPPAEETVTRAASAARPDTAHAAPIIHALSLRGSVVEPGTPYARVADAVIASDSRVAAAELHIARLRAEAAKYNWLPSIGPRISLNSLGDFVADLVVNQVLFDNGRKKAERDLAKSHVELAAVKLVEDGNRRVNDALTLYVRAQESRELDSHLEFALKDMTQFEWIMNERVKGGVSDTSDLNVLRQKLASIRARRSEAQETARTAMAELDAMAATPLTDIHGLGGLRDASGGPALAVLRAQAERDIAVAEARIARASHLPSLVASGSGGQSPLRGSLDIGSDTLFSLGTVSDLRAIDASKDAASRKIGEAEETAERAIRSQASQLAAYTRQAKEADLLTRQAKQNLDLFQRQYDGGQRQVMDVVGVYETYAAALERAIDLKYKAARAELELARLRGALAEGAQL</sequence>
<feature type="coiled-coil region" evidence="1">
    <location>
        <begin position="215"/>
        <end position="242"/>
    </location>
</feature>
<evidence type="ECO:0000256" key="2">
    <source>
        <dbReference type="SAM" id="SignalP"/>
    </source>
</evidence>
<keyword evidence="2" id="KW-0732">Signal</keyword>
<protein>
    <submittedName>
        <fullName evidence="3">Outer membrane efflux protein</fullName>
    </submittedName>
</protein>
<dbReference type="Proteomes" id="UP000203589">
    <property type="component" value="Chromosome"/>
</dbReference>
<keyword evidence="1" id="KW-0175">Coiled coil</keyword>
<dbReference type="AlphaFoldDB" id="A0A222E215"/>
<dbReference type="SUPFAM" id="SSF56954">
    <property type="entry name" value="Outer membrane efflux proteins (OEP)"/>
    <property type="match status" value="1"/>
</dbReference>